<feature type="repeat" description="TPR" evidence="1">
    <location>
        <begin position="320"/>
        <end position="353"/>
    </location>
</feature>
<accession>A0A1F5ZTQ5</accession>
<evidence type="ECO:0000259" key="3">
    <source>
        <dbReference type="Pfam" id="PF13529"/>
    </source>
</evidence>
<dbReference type="InterPro" id="IPR038765">
    <property type="entry name" value="Papain-like_cys_pep_sf"/>
</dbReference>
<dbReference type="EMBL" id="MFJL01000019">
    <property type="protein sequence ID" value="OGG15714.1"/>
    <property type="molecule type" value="Genomic_DNA"/>
</dbReference>
<dbReference type="Pfam" id="PF13181">
    <property type="entry name" value="TPR_8"/>
    <property type="match status" value="1"/>
</dbReference>
<keyword evidence="2" id="KW-1133">Transmembrane helix</keyword>
<gene>
    <name evidence="4" type="ORF">A3D77_01665</name>
</gene>
<dbReference type="AlphaFoldDB" id="A0A1F5ZTQ5"/>
<dbReference type="SUPFAM" id="SSF48452">
    <property type="entry name" value="TPR-like"/>
    <property type="match status" value="1"/>
</dbReference>
<reference evidence="4 5" key="1">
    <citation type="journal article" date="2016" name="Nat. Commun.">
        <title>Thousands of microbial genomes shed light on interconnected biogeochemical processes in an aquifer system.</title>
        <authorList>
            <person name="Anantharaman K."/>
            <person name="Brown C.T."/>
            <person name="Hug L.A."/>
            <person name="Sharon I."/>
            <person name="Castelle C.J."/>
            <person name="Probst A.J."/>
            <person name="Thomas B.C."/>
            <person name="Singh A."/>
            <person name="Wilkins M.J."/>
            <person name="Karaoz U."/>
            <person name="Brodie E.L."/>
            <person name="Williams K.H."/>
            <person name="Hubbard S.S."/>
            <person name="Banfield J.F."/>
        </authorList>
    </citation>
    <scope>NUCLEOTIDE SEQUENCE [LARGE SCALE GENOMIC DNA]</scope>
</reference>
<evidence type="ECO:0000313" key="5">
    <source>
        <dbReference type="Proteomes" id="UP000176923"/>
    </source>
</evidence>
<dbReference type="STRING" id="1798382.A3D77_01665"/>
<protein>
    <recommendedName>
        <fullName evidence="3">Peptidase C39-like domain-containing protein</fullName>
    </recommendedName>
</protein>
<dbReference type="InterPro" id="IPR039564">
    <property type="entry name" value="Peptidase_C39-like"/>
</dbReference>
<organism evidence="4 5">
    <name type="scientific">Candidatus Gottesmanbacteria bacterium RIFCSPHIGHO2_02_FULL_39_11</name>
    <dbReference type="NCBI Taxonomy" id="1798382"/>
    <lineage>
        <taxon>Bacteria</taxon>
        <taxon>Candidatus Gottesmaniibacteriota</taxon>
    </lineage>
</organism>
<keyword evidence="1" id="KW-0802">TPR repeat</keyword>
<dbReference type="Pfam" id="PF13529">
    <property type="entry name" value="Peptidase_C39_2"/>
    <property type="match status" value="1"/>
</dbReference>
<name>A0A1F5ZTQ5_9BACT</name>
<evidence type="ECO:0000313" key="4">
    <source>
        <dbReference type="EMBL" id="OGG15714.1"/>
    </source>
</evidence>
<comment type="caution">
    <text evidence="4">The sequence shown here is derived from an EMBL/GenBank/DDBJ whole genome shotgun (WGS) entry which is preliminary data.</text>
</comment>
<dbReference type="InterPro" id="IPR011990">
    <property type="entry name" value="TPR-like_helical_dom_sf"/>
</dbReference>
<evidence type="ECO:0000256" key="2">
    <source>
        <dbReference type="SAM" id="Phobius"/>
    </source>
</evidence>
<dbReference type="Proteomes" id="UP000176923">
    <property type="component" value="Unassembled WGS sequence"/>
</dbReference>
<feature type="transmembrane region" description="Helical" evidence="2">
    <location>
        <begin position="5"/>
        <end position="22"/>
    </location>
</feature>
<dbReference type="Gene3D" id="1.25.40.10">
    <property type="entry name" value="Tetratricopeptide repeat domain"/>
    <property type="match status" value="2"/>
</dbReference>
<dbReference type="Gene3D" id="3.90.70.10">
    <property type="entry name" value="Cysteine proteinases"/>
    <property type="match status" value="1"/>
</dbReference>
<sequence length="361" mass="41773">MIKPFLIFSIIVLSMIVFFKMYENKPPVSSVFPTEVAVTDTPAVTLTPTLQPLPVTYVIENDYQVFQTFNNCGPAALSMALSYYGVNKSQQELGQDLRPYQQTQGNNDDKSVTLGELAEKASEYKLVPFHRPNGTIKLIKQFITYDIPVVTRTLLKETDDIGHYRVIKGYDDTTGEFIQDDSLQGHNLRYSYLQFMRLWQMFNYEYLVLVSPDKEPLAKSILGEDADVITSWKKAADNSQKELELNPDTIYARFNLSVALYHTGDFDGAVSEFEMVDDRLPFRTLWYQIEPIEAYFELENYERVFELTDKIINNDNRAFSELYILRGRIFQKQGKTDEAKKEFDKALFYNKNLKSAQELLQ</sequence>
<evidence type="ECO:0000256" key="1">
    <source>
        <dbReference type="PROSITE-ProRule" id="PRU00339"/>
    </source>
</evidence>
<proteinExistence type="predicted"/>
<keyword evidence="2" id="KW-0472">Membrane</keyword>
<keyword evidence="2" id="KW-0812">Transmembrane</keyword>
<dbReference type="PROSITE" id="PS50005">
    <property type="entry name" value="TPR"/>
    <property type="match status" value="1"/>
</dbReference>
<dbReference type="SUPFAM" id="SSF54001">
    <property type="entry name" value="Cysteine proteinases"/>
    <property type="match status" value="1"/>
</dbReference>
<feature type="domain" description="Peptidase C39-like" evidence="3">
    <location>
        <begin position="64"/>
        <end position="182"/>
    </location>
</feature>
<dbReference type="InterPro" id="IPR019734">
    <property type="entry name" value="TPR_rpt"/>
</dbReference>